<dbReference type="Proteomes" id="UP000199529">
    <property type="component" value="Unassembled WGS sequence"/>
</dbReference>
<accession>A0A1H3QVR2</accession>
<dbReference type="STRING" id="418495.SAMN05216215_105014"/>
<dbReference type="InterPro" id="IPR006068">
    <property type="entry name" value="ATPase_P-typ_cation-transptr_C"/>
</dbReference>
<dbReference type="Pfam" id="PF00689">
    <property type="entry name" value="Cation_ATPase_C"/>
    <property type="match status" value="1"/>
</dbReference>
<dbReference type="AlphaFoldDB" id="A0A1H3QVR2"/>
<keyword evidence="5" id="KW-1185">Reference proteome</keyword>
<gene>
    <name evidence="4" type="ORF">SAMN05216215_105014</name>
</gene>
<evidence type="ECO:0000313" key="4">
    <source>
        <dbReference type="EMBL" id="SDZ17527.1"/>
    </source>
</evidence>
<feature type="transmembrane region" description="Helical" evidence="2">
    <location>
        <begin position="41"/>
        <end position="61"/>
    </location>
</feature>
<proteinExistence type="predicted"/>
<dbReference type="Gene3D" id="1.20.1110.10">
    <property type="entry name" value="Calcium-transporting ATPase, transmembrane domain"/>
    <property type="match status" value="1"/>
</dbReference>
<evidence type="ECO:0000256" key="2">
    <source>
        <dbReference type="SAM" id="Phobius"/>
    </source>
</evidence>
<feature type="transmembrane region" description="Helical" evidence="2">
    <location>
        <begin position="73"/>
        <end position="93"/>
    </location>
</feature>
<name>A0A1H3QVR2_9PSEU</name>
<dbReference type="InterPro" id="IPR023298">
    <property type="entry name" value="ATPase_P-typ_TM_dom_sf"/>
</dbReference>
<dbReference type="SUPFAM" id="SSF81665">
    <property type="entry name" value="Calcium ATPase, transmembrane domain M"/>
    <property type="match status" value="1"/>
</dbReference>
<feature type="domain" description="Cation-transporting P-type ATPase C-terminal" evidence="3">
    <location>
        <begin position="8"/>
        <end position="95"/>
    </location>
</feature>
<reference evidence="5" key="1">
    <citation type="submission" date="2016-10" db="EMBL/GenBank/DDBJ databases">
        <authorList>
            <person name="Varghese N."/>
            <person name="Submissions S."/>
        </authorList>
    </citation>
    <scope>NUCLEOTIDE SEQUENCE [LARGE SCALE GENOMIC DNA]</scope>
    <source>
        <strain evidence="5">CGMCC 4.3530</strain>
    </source>
</reference>
<keyword evidence="2" id="KW-1133">Transmembrane helix</keyword>
<feature type="region of interest" description="Disordered" evidence="1">
    <location>
        <begin position="100"/>
        <end position="145"/>
    </location>
</feature>
<keyword evidence="2" id="KW-0472">Membrane</keyword>
<feature type="transmembrane region" description="Helical" evidence="2">
    <location>
        <begin position="6"/>
        <end position="29"/>
    </location>
</feature>
<keyword evidence="2" id="KW-0812">Transmembrane</keyword>
<evidence type="ECO:0000313" key="5">
    <source>
        <dbReference type="Proteomes" id="UP000199529"/>
    </source>
</evidence>
<evidence type="ECO:0000259" key="3">
    <source>
        <dbReference type="Pfam" id="PF00689"/>
    </source>
</evidence>
<protein>
    <submittedName>
        <fullName evidence="4">Cation transporting ATPase, C-terminus</fullName>
    </submittedName>
</protein>
<sequence length="145" mass="15451">MLHTYLQATTTSFVAIVFFQLGTALTARTALRRVGLATNRLLLAGCAFEILFAAAIIYLPPLQAVFGTAPPPGWAYALMLSFPVLVWGADEFYRYRGRTRSTAVPEQHSAGISTGSGPDGSGDGARDCAPRPARPHGPGLDDEMP</sequence>
<dbReference type="EMBL" id="FNOK01000050">
    <property type="protein sequence ID" value="SDZ17527.1"/>
    <property type="molecule type" value="Genomic_DNA"/>
</dbReference>
<organism evidence="4 5">
    <name type="scientific">Saccharopolyspora shandongensis</name>
    <dbReference type="NCBI Taxonomy" id="418495"/>
    <lineage>
        <taxon>Bacteria</taxon>
        <taxon>Bacillati</taxon>
        <taxon>Actinomycetota</taxon>
        <taxon>Actinomycetes</taxon>
        <taxon>Pseudonocardiales</taxon>
        <taxon>Pseudonocardiaceae</taxon>
        <taxon>Saccharopolyspora</taxon>
    </lineage>
</organism>
<evidence type="ECO:0000256" key="1">
    <source>
        <dbReference type="SAM" id="MobiDB-lite"/>
    </source>
</evidence>
<dbReference type="RefSeq" id="WP_245761615.1">
    <property type="nucleotide sequence ID" value="NZ_FNOK01000050.1"/>
</dbReference>